<dbReference type="InterPro" id="IPR007612">
    <property type="entry name" value="LOR"/>
</dbReference>
<dbReference type="PANTHER" id="PTHR31087:SF161">
    <property type="entry name" value="TUBBY C 2 FAMILY PROTEIN"/>
    <property type="match status" value="1"/>
</dbReference>
<evidence type="ECO:0000256" key="2">
    <source>
        <dbReference type="SAM" id="SignalP"/>
    </source>
</evidence>
<dbReference type="Gene3D" id="2.40.160.200">
    <property type="entry name" value="LURP1-related"/>
    <property type="match status" value="1"/>
</dbReference>
<dbReference type="EMBL" id="HBIM01023326">
    <property type="protein sequence ID" value="CAE0420512.1"/>
    <property type="molecule type" value="Transcribed_RNA"/>
</dbReference>
<keyword evidence="2" id="KW-0732">Signal</keyword>
<dbReference type="InterPro" id="IPR038595">
    <property type="entry name" value="LOR_sf"/>
</dbReference>
<organism evidence="3">
    <name type="scientific">Amphora coffeiformis</name>
    <dbReference type="NCBI Taxonomy" id="265554"/>
    <lineage>
        <taxon>Eukaryota</taxon>
        <taxon>Sar</taxon>
        <taxon>Stramenopiles</taxon>
        <taxon>Ochrophyta</taxon>
        <taxon>Bacillariophyta</taxon>
        <taxon>Bacillariophyceae</taxon>
        <taxon>Bacillariophycidae</taxon>
        <taxon>Thalassiophysales</taxon>
        <taxon>Catenulaceae</taxon>
        <taxon>Amphora</taxon>
    </lineage>
</organism>
<proteinExistence type="inferred from homology"/>
<feature type="chain" id="PRO_5031069686" description="Phospholipid scramblase" evidence="2">
    <location>
        <begin position="21"/>
        <end position="260"/>
    </location>
</feature>
<dbReference type="SUPFAM" id="SSF54518">
    <property type="entry name" value="Tubby C-terminal domain-like"/>
    <property type="match status" value="1"/>
</dbReference>
<dbReference type="Pfam" id="PF04525">
    <property type="entry name" value="LOR"/>
    <property type="match status" value="1"/>
</dbReference>
<evidence type="ECO:0000256" key="1">
    <source>
        <dbReference type="ARBA" id="ARBA00005437"/>
    </source>
</evidence>
<dbReference type="PANTHER" id="PTHR31087">
    <property type="match status" value="1"/>
</dbReference>
<gene>
    <name evidence="3" type="ORF">ACOF00016_LOCUS17256</name>
</gene>
<sequence>MTNLLWFALLSFVGFPYGYAWVSTTYTLTKTSRLSMNIFPDIGDMLSGGKLVPQESLPYGEPLDNISDEERTFAVQERMISFTGEDFDIYDLSRNKPYCTVRGAMLHLPGKDKMRLKSNSGRPLVELDRKLVAFTPTYDIYRSDGGEKIGWIAKEKIALTDTFNVYAEATRSGFGPFQSVAYKLEGDFLDRRFVMKNDKGQVVAKVTMDRLIEFDEWDHYQIVVAPGMDPALVVACACVIDEELEEEHKERKRRKQEQES</sequence>
<protein>
    <recommendedName>
        <fullName evidence="4">Phospholipid scramblase</fullName>
    </recommendedName>
</protein>
<accession>A0A7S3PBH4</accession>
<name>A0A7S3PBH4_9STRA</name>
<feature type="signal peptide" evidence="2">
    <location>
        <begin position="1"/>
        <end position="20"/>
    </location>
</feature>
<dbReference type="InterPro" id="IPR025659">
    <property type="entry name" value="Tubby-like_C"/>
</dbReference>
<evidence type="ECO:0008006" key="4">
    <source>
        <dbReference type="Google" id="ProtNLM"/>
    </source>
</evidence>
<evidence type="ECO:0000313" key="3">
    <source>
        <dbReference type="EMBL" id="CAE0420512.1"/>
    </source>
</evidence>
<dbReference type="AlphaFoldDB" id="A0A7S3PBH4"/>
<comment type="similarity">
    <text evidence="1">Belongs to the LOR family.</text>
</comment>
<reference evidence="3" key="1">
    <citation type="submission" date="2021-01" db="EMBL/GenBank/DDBJ databases">
        <authorList>
            <person name="Corre E."/>
            <person name="Pelletier E."/>
            <person name="Niang G."/>
            <person name="Scheremetjew M."/>
            <person name="Finn R."/>
            <person name="Kale V."/>
            <person name="Holt S."/>
            <person name="Cochrane G."/>
            <person name="Meng A."/>
            <person name="Brown T."/>
            <person name="Cohen L."/>
        </authorList>
    </citation>
    <scope>NUCLEOTIDE SEQUENCE</scope>
    <source>
        <strain evidence="3">CCMP127</strain>
    </source>
</reference>